<feature type="compositionally biased region" description="Basic and acidic residues" evidence="3">
    <location>
        <begin position="38"/>
        <end position="54"/>
    </location>
</feature>
<reference evidence="6 7" key="1">
    <citation type="submission" date="2024-11" db="EMBL/GenBank/DDBJ databases">
        <authorList>
            <person name="Mikucki A.G."/>
            <person name="Kahler C.M."/>
        </authorList>
    </citation>
    <scope>NUCLEOTIDE SEQUENCE [LARGE SCALE GENOMIC DNA]</scope>
    <source>
        <strain evidence="6 7">EXNM717</strain>
    </source>
</reference>
<dbReference type="InterPro" id="IPR052764">
    <property type="entry name" value="GH20_Enzymes"/>
</dbReference>
<keyword evidence="4" id="KW-0732">Signal</keyword>
<feature type="chain" id="PRO_5047149740" evidence="4">
    <location>
        <begin position="31"/>
        <end position="410"/>
    </location>
</feature>
<dbReference type="EMBL" id="JBJGEB010000012">
    <property type="protein sequence ID" value="MFK7642904.1"/>
    <property type="molecule type" value="Genomic_DNA"/>
</dbReference>
<evidence type="ECO:0000256" key="3">
    <source>
        <dbReference type="SAM" id="MobiDB-lite"/>
    </source>
</evidence>
<feature type="domain" description="Glycoside hydrolase family 20 catalytic" evidence="5">
    <location>
        <begin position="67"/>
        <end position="378"/>
    </location>
</feature>
<evidence type="ECO:0000313" key="6">
    <source>
        <dbReference type="EMBL" id="MFK7642904.1"/>
    </source>
</evidence>
<evidence type="ECO:0000256" key="1">
    <source>
        <dbReference type="ARBA" id="ARBA00006285"/>
    </source>
</evidence>
<keyword evidence="2" id="KW-0378">Hydrolase</keyword>
<proteinExistence type="inferred from homology"/>
<feature type="region of interest" description="Disordered" evidence="3">
    <location>
        <begin position="36"/>
        <end position="57"/>
    </location>
</feature>
<dbReference type="SUPFAM" id="SSF51445">
    <property type="entry name" value="(Trans)glycosidases"/>
    <property type="match status" value="1"/>
</dbReference>
<feature type="signal peptide" evidence="4">
    <location>
        <begin position="1"/>
        <end position="30"/>
    </location>
</feature>
<accession>A0ABW8Q5U6</accession>
<dbReference type="Gene3D" id="3.20.20.80">
    <property type="entry name" value="Glycosidases"/>
    <property type="match status" value="1"/>
</dbReference>
<evidence type="ECO:0000256" key="4">
    <source>
        <dbReference type="SAM" id="SignalP"/>
    </source>
</evidence>
<dbReference type="PANTHER" id="PTHR43678:SF1">
    <property type="entry name" value="BETA-N-ACETYLHEXOSAMINIDASE"/>
    <property type="match status" value="1"/>
</dbReference>
<dbReference type="Proteomes" id="UP001621964">
    <property type="component" value="Unassembled WGS sequence"/>
</dbReference>
<dbReference type="PANTHER" id="PTHR43678">
    <property type="entry name" value="PUTATIVE (AFU_ORTHOLOGUE AFUA_2G00640)-RELATED"/>
    <property type="match status" value="1"/>
</dbReference>
<dbReference type="Pfam" id="PF00728">
    <property type="entry name" value="Glyco_hydro_20"/>
    <property type="match status" value="1"/>
</dbReference>
<organism evidence="6 7">
    <name type="scientific">Neisseria oralis</name>
    <dbReference type="NCBI Taxonomy" id="1107316"/>
    <lineage>
        <taxon>Bacteria</taxon>
        <taxon>Pseudomonadati</taxon>
        <taxon>Pseudomonadota</taxon>
        <taxon>Betaproteobacteria</taxon>
        <taxon>Neisseriales</taxon>
        <taxon>Neisseriaceae</taxon>
        <taxon>Neisseria</taxon>
    </lineage>
</organism>
<protein>
    <submittedName>
        <fullName evidence="6">Family 20 glycosylhydrolase</fullName>
    </submittedName>
</protein>
<evidence type="ECO:0000313" key="7">
    <source>
        <dbReference type="Proteomes" id="UP001621964"/>
    </source>
</evidence>
<dbReference type="InterPro" id="IPR025705">
    <property type="entry name" value="Beta_hexosaminidase_sua/sub"/>
</dbReference>
<comment type="similarity">
    <text evidence="1">Belongs to the glycosyl hydrolase 20 family.</text>
</comment>
<gene>
    <name evidence="6" type="ORF">ACI43T_10465</name>
</gene>
<dbReference type="InterPro" id="IPR015883">
    <property type="entry name" value="Glyco_hydro_20_cat"/>
</dbReference>
<dbReference type="PRINTS" id="PR00738">
    <property type="entry name" value="GLHYDRLASE20"/>
</dbReference>
<name>A0ABW8Q5U6_9NEIS</name>
<sequence>MQERKLFGKFRHAAKLSLAAAAAAVMLAGAGCDPAVVKPEKPSNRAEGGKDGAGRGRIPAVAGKDNGLMLDIARHFYSVQVIKKFIDSVADSGGRFVHLHLSDDENYALESAILGQTAQNALISDGIYTNPHTGKPFLSDAQLGEIVRYAHSRNVELIPEVDSPAHMAAVFRLLEQYRGKAYARSLKSNGADAEIDMDKPESIAFVESLIGEVSGKFKYGKRFHIGGDEFGYSRDSNSEFVRYANRLAGFVQSKGLRAQMWNDGIIKPTMKKLNHNIQITYWSYDGDTENPTAKKYRRKLRASMPELINEGFSVLNYNSYYLYFIPKEDLPRSGDGRFAAEDVRKNWHLGVWDGDNHQNAIRNPDKVQGAAVAIWGEDAPALSGEAIFEHTQDLLRAVMTKANKASAEKQ</sequence>
<dbReference type="PROSITE" id="PS51257">
    <property type="entry name" value="PROKAR_LIPOPROTEIN"/>
    <property type="match status" value="1"/>
</dbReference>
<dbReference type="RefSeq" id="WP_405386948.1">
    <property type="nucleotide sequence ID" value="NZ_JBJGEB010000012.1"/>
</dbReference>
<dbReference type="CDD" id="cd06564">
    <property type="entry name" value="GH20_DspB_LnbB-like"/>
    <property type="match status" value="1"/>
</dbReference>
<dbReference type="InterPro" id="IPR017853">
    <property type="entry name" value="GH"/>
</dbReference>
<evidence type="ECO:0000259" key="5">
    <source>
        <dbReference type="Pfam" id="PF00728"/>
    </source>
</evidence>
<evidence type="ECO:0000256" key="2">
    <source>
        <dbReference type="ARBA" id="ARBA00022801"/>
    </source>
</evidence>
<keyword evidence="7" id="KW-1185">Reference proteome</keyword>
<comment type="caution">
    <text evidence="6">The sequence shown here is derived from an EMBL/GenBank/DDBJ whole genome shotgun (WGS) entry which is preliminary data.</text>
</comment>